<dbReference type="EMBL" id="LMWY01000029">
    <property type="protein sequence ID" value="KUO00051.1"/>
    <property type="molecule type" value="Genomic_DNA"/>
</dbReference>
<dbReference type="OrthoDB" id="4232655at2"/>
<name>A0A117RN75_9ACTN</name>
<dbReference type="RefSeq" id="WP_062721250.1">
    <property type="nucleotide sequence ID" value="NZ_KQ948931.1"/>
</dbReference>
<organism evidence="1 2">
    <name type="scientific">Streptomyces caeruleatus</name>
    <dbReference type="NCBI Taxonomy" id="661399"/>
    <lineage>
        <taxon>Bacteria</taxon>
        <taxon>Bacillati</taxon>
        <taxon>Actinomycetota</taxon>
        <taxon>Actinomycetes</taxon>
        <taxon>Kitasatosporales</taxon>
        <taxon>Streptomycetaceae</taxon>
        <taxon>Streptomyces</taxon>
    </lineage>
</organism>
<protein>
    <recommendedName>
        <fullName evidence="3">DUF742 domain-containing protein</fullName>
    </recommendedName>
</protein>
<dbReference type="STRING" id="661399.AQJ67_24605"/>
<dbReference type="PANTHER" id="PTHR36221">
    <property type="entry name" value="DUF742 DOMAIN-CONTAINING PROTEIN"/>
    <property type="match status" value="1"/>
</dbReference>
<dbReference type="AlphaFoldDB" id="A0A117RN75"/>
<proteinExistence type="predicted"/>
<dbReference type="InterPro" id="IPR007995">
    <property type="entry name" value="DUF742"/>
</dbReference>
<dbReference type="Pfam" id="PF05331">
    <property type="entry name" value="DUF742"/>
    <property type="match status" value="1"/>
</dbReference>
<dbReference type="Proteomes" id="UP000053429">
    <property type="component" value="Unassembled WGS sequence"/>
</dbReference>
<sequence length="136" mass="14443">MNSPTGQDSLEAEALEDTATIVRLYAVTDGRTRARHHLSLHTVLGPGRRPPRPGLSEESARIVELCGQRHRPLAELAGVLALPVTAVSVLVSDLIDAQALALPIPDRRSAGSDLQLLQAISAGLRRRHPNATAKAG</sequence>
<dbReference type="PANTHER" id="PTHR36221:SF1">
    <property type="entry name" value="DUF742 DOMAIN-CONTAINING PROTEIN"/>
    <property type="match status" value="1"/>
</dbReference>
<evidence type="ECO:0000313" key="2">
    <source>
        <dbReference type="Proteomes" id="UP000053429"/>
    </source>
</evidence>
<comment type="caution">
    <text evidence="1">The sequence shown here is derived from an EMBL/GenBank/DDBJ whole genome shotgun (WGS) entry which is preliminary data.</text>
</comment>
<reference evidence="1 2" key="1">
    <citation type="submission" date="2015-10" db="EMBL/GenBank/DDBJ databases">
        <title>Draft genome sequence of Streptomyces caeruleatus NRRL B-24802, type strain for the species Streptomyces caeruleatus.</title>
        <authorList>
            <person name="Ruckert C."/>
            <person name="Winkler A."/>
            <person name="Kalinowski J."/>
            <person name="Kampfer P."/>
            <person name="Glaeser S."/>
        </authorList>
    </citation>
    <scope>NUCLEOTIDE SEQUENCE [LARGE SCALE GENOMIC DNA]</scope>
    <source>
        <strain evidence="1 2">NRRL B-24802</strain>
    </source>
</reference>
<evidence type="ECO:0000313" key="1">
    <source>
        <dbReference type="EMBL" id="KUO00051.1"/>
    </source>
</evidence>
<accession>A0A117RN75</accession>
<keyword evidence="2" id="KW-1185">Reference proteome</keyword>
<gene>
    <name evidence="1" type="ORF">AQJ67_24605</name>
</gene>
<evidence type="ECO:0008006" key="3">
    <source>
        <dbReference type="Google" id="ProtNLM"/>
    </source>
</evidence>